<evidence type="ECO:0000313" key="3">
    <source>
        <dbReference type="EMBL" id="MCS7480117.1"/>
    </source>
</evidence>
<keyword evidence="2" id="KW-0732">Signal</keyword>
<keyword evidence="4" id="KW-1185">Reference proteome</keyword>
<feature type="region of interest" description="Disordered" evidence="1">
    <location>
        <begin position="197"/>
        <end position="218"/>
    </location>
</feature>
<feature type="signal peptide" evidence="2">
    <location>
        <begin position="1"/>
        <end position="17"/>
    </location>
</feature>
<dbReference type="EMBL" id="JANYMP010000012">
    <property type="protein sequence ID" value="MCS7480117.1"/>
    <property type="molecule type" value="Genomic_DNA"/>
</dbReference>
<reference evidence="3" key="1">
    <citation type="submission" date="2022-08" db="EMBL/GenBank/DDBJ databases">
        <authorList>
            <person name="Tistechok S."/>
            <person name="Samborskyy M."/>
            <person name="Roman I."/>
        </authorList>
    </citation>
    <scope>NUCLEOTIDE SEQUENCE</scope>
    <source>
        <strain evidence="3">DSM 103496</strain>
    </source>
</reference>
<feature type="compositionally biased region" description="Low complexity" evidence="1">
    <location>
        <begin position="197"/>
        <end position="214"/>
    </location>
</feature>
<evidence type="ECO:0000256" key="1">
    <source>
        <dbReference type="SAM" id="MobiDB-lite"/>
    </source>
</evidence>
<name>A0A9X2VPF3_9PSEU</name>
<comment type="caution">
    <text evidence="3">The sequence shown here is derived from an EMBL/GenBank/DDBJ whole genome shotgun (WGS) entry which is preliminary data.</text>
</comment>
<protein>
    <submittedName>
        <fullName evidence="3">Uncharacterized protein</fullName>
    </submittedName>
</protein>
<dbReference type="Proteomes" id="UP001141259">
    <property type="component" value="Unassembled WGS sequence"/>
</dbReference>
<feature type="compositionally biased region" description="Pro residues" evidence="1">
    <location>
        <begin position="167"/>
        <end position="178"/>
    </location>
</feature>
<gene>
    <name evidence="3" type="ORF">NZH93_24950</name>
</gene>
<evidence type="ECO:0000256" key="2">
    <source>
        <dbReference type="SAM" id="SignalP"/>
    </source>
</evidence>
<dbReference type="RefSeq" id="WP_259625612.1">
    <property type="nucleotide sequence ID" value="NZ_JANYMP010000012.1"/>
</dbReference>
<dbReference type="AlphaFoldDB" id="A0A9X2VPF3"/>
<proteinExistence type="predicted"/>
<evidence type="ECO:0000313" key="4">
    <source>
        <dbReference type="Proteomes" id="UP001141259"/>
    </source>
</evidence>
<accession>A0A9X2VPF3</accession>
<feature type="chain" id="PRO_5040879288" evidence="2">
    <location>
        <begin position="18"/>
        <end position="280"/>
    </location>
</feature>
<sequence>MAGAVAFVFGLCALSFAAGCVVTAVMLRNPDPEEAAPEPPAPPEPVPVPVPPLRLLLPPDAFAEKPIHRNPVVGLPALVKLDHDTPTPDPTFTGVFDPPPARLPVPADEVADQSPPPVEEMSFTALPNNGRANWSRVDPWTGRSLYDDQALLLEAACTRQPTTEPLTDPPPVSAPPLPTARNGEQRPITANLVAQPELSPTTEPEPELAPQAAEPEPDTMFVSCSGLVTDPELTAEAEPVVPEQGANAPLVVPKQHVVPNDEFRKRYLRTFEAARRRSNH</sequence>
<feature type="region of interest" description="Disordered" evidence="1">
    <location>
        <begin position="161"/>
        <end position="183"/>
    </location>
</feature>
<organism evidence="3 4">
    <name type="scientific">Umezawaea endophytica</name>
    <dbReference type="NCBI Taxonomy" id="1654476"/>
    <lineage>
        <taxon>Bacteria</taxon>
        <taxon>Bacillati</taxon>
        <taxon>Actinomycetota</taxon>
        <taxon>Actinomycetes</taxon>
        <taxon>Pseudonocardiales</taxon>
        <taxon>Pseudonocardiaceae</taxon>
        <taxon>Umezawaea</taxon>
    </lineage>
</organism>